<sequence>MDFSVESIRKDVGTLSEKEFLIKYLLRSDNWYFSEYQHKSEADSIAQMDALKEIINKNIGVAFHNVLMVGSGKIGCSLSPSKDFKKFDEGDEDSDIDIAIISSKLFDHLWNKIRAEYSIKYLCHYNQITSSIFRGFINEHNFKNIDEIRPDWNNQIDEVNKSLQKHLSIYHSINYRIYRSWEDLEAYHILGIRKLKEKI</sequence>
<evidence type="ECO:0000313" key="1">
    <source>
        <dbReference type="EMBL" id="TCO95927.1"/>
    </source>
</evidence>
<dbReference type="AlphaFoldDB" id="A0A4V2SF48"/>
<organism evidence="1 2">
    <name type="scientific">Prevotella heparinolytica</name>
    <dbReference type="NCBI Taxonomy" id="28113"/>
    <lineage>
        <taxon>Bacteria</taxon>
        <taxon>Pseudomonadati</taxon>
        <taxon>Bacteroidota</taxon>
        <taxon>Bacteroidia</taxon>
        <taxon>Bacteroidales</taxon>
        <taxon>Bacteroidaceae</taxon>
        <taxon>Bacteroides</taxon>
    </lineage>
</organism>
<accession>A0A4V2SF48</accession>
<reference evidence="1 2" key="1">
    <citation type="submission" date="2019-03" db="EMBL/GenBank/DDBJ databases">
        <title>Genomic Encyclopedia of Type Strains, Phase IV (KMG-IV): sequencing the most valuable type-strain genomes for metagenomic binning, comparative biology and taxonomic classification.</title>
        <authorList>
            <person name="Goeker M."/>
        </authorList>
    </citation>
    <scope>NUCLEOTIDE SEQUENCE [LARGE SCALE GENOMIC DNA]</scope>
    <source>
        <strain evidence="1 2">DSM 23917</strain>
    </source>
</reference>
<evidence type="ECO:0000313" key="2">
    <source>
        <dbReference type="Proteomes" id="UP000295600"/>
    </source>
</evidence>
<dbReference type="EMBL" id="SLXB01000002">
    <property type="protein sequence ID" value="TCO95927.1"/>
    <property type="molecule type" value="Genomic_DNA"/>
</dbReference>
<proteinExistence type="predicted"/>
<dbReference type="Proteomes" id="UP000295600">
    <property type="component" value="Unassembled WGS sequence"/>
</dbReference>
<dbReference type="RefSeq" id="WP_039428008.1">
    <property type="nucleotide sequence ID" value="NZ_SLXB01000002.1"/>
</dbReference>
<protein>
    <submittedName>
        <fullName evidence="1">Uncharacterized protein</fullName>
    </submittedName>
</protein>
<gene>
    <name evidence="1" type="ORF">EV202_10226</name>
</gene>
<comment type="caution">
    <text evidence="1">The sequence shown here is derived from an EMBL/GenBank/DDBJ whole genome shotgun (WGS) entry which is preliminary data.</text>
</comment>
<name>A0A4V2SF48_9BACE</name>